<dbReference type="PANTHER" id="PTHR30191">
    <property type="entry name" value="FORMATE ACETYLTRANSFERASE"/>
    <property type="match status" value="1"/>
</dbReference>
<dbReference type="GO" id="GO:0005829">
    <property type="term" value="C:cytosol"/>
    <property type="evidence" value="ECO:0007669"/>
    <property type="project" value="TreeGrafter"/>
</dbReference>
<organism evidence="2">
    <name type="scientific">human gut metagenome</name>
    <dbReference type="NCBI Taxonomy" id="408170"/>
    <lineage>
        <taxon>unclassified sequences</taxon>
        <taxon>metagenomes</taxon>
        <taxon>organismal metagenomes</taxon>
    </lineage>
</organism>
<dbReference type="SUPFAM" id="SSF51998">
    <property type="entry name" value="PFL-like glycyl radical enzymes"/>
    <property type="match status" value="1"/>
</dbReference>
<dbReference type="Gene3D" id="3.20.70.20">
    <property type="match status" value="1"/>
</dbReference>
<dbReference type="AlphaFoldDB" id="W1Y3D9"/>
<dbReference type="Pfam" id="PF02901">
    <property type="entry name" value="PFL-like"/>
    <property type="match status" value="1"/>
</dbReference>
<feature type="non-terminal residue" evidence="2">
    <location>
        <position position="1"/>
    </location>
</feature>
<gene>
    <name evidence="2" type="ORF">Q604_UNBC09545G0001</name>
</gene>
<reference evidence="2" key="1">
    <citation type="submission" date="2013-12" db="EMBL/GenBank/DDBJ databases">
        <title>A Varibaculum cambriense genome reconstructed from a premature infant gut community with otherwise low bacterial novelty that shifts toward anaerobic metabolism during the third week of life.</title>
        <authorList>
            <person name="Brown C.T."/>
            <person name="Sharon I."/>
            <person name="Thomas B.C."/>
            <person name="Castelle C.J."/>
            <person name="Morowitz M.J."/>
            <person name="Banfield J.F."/>
        </authorList>
    </citation>
    <scope>NUCLEOTIDE SEQUENCE</scope>
</reference>
<keyword evidence="2" id="KW-0808">Transferase</keyword>
<proteinExistence type="predicted"/>
<dbReference type="InterPro" id="IPR004184">
    <property type="entry name" value="PFL_dom"/>
</dbReference>
<name>W1Y3D9_9ZZZZ</name>
<dbReference type="PANTHER" id="PTHR30191:SF8">
    <property type="entry name" value="FORMATE ACETYLTRANSFERASE"/>
    <property type="match status" value="1"/>
</dbReference>
<feature type="non-terminal residue" evidence="2">
    <location>
        <position position="114"/>
    </location>
</feature>
<sequence length="114" mass="12979">GVYARLALYGADYLMQEKVNDWNSIEEIDEETIRLREEINLQYQALQQVVRLGDLYGVDVRKPAMNVKEAIQWVNIAFMSVCRVINGAATSLGRVPIVLDIFAERDLARGTFTE</sequence>
<feature type="domain" description="PFL" evidence="1">
    <location>
        <begin position="1"/>
        <end position="114"/>
    </location>
</feature>
<dbReference type="InterPro" id="IPR050244">
    <property type="entry name" value="Auton_GlycylRad_Cofactor"/>
</dbReference>
<dbReference type="PROSITE" id="PS51554">
    <property type="entry name" value="PFL"/>
    <property type="match status" value="1"/>
</dbReference>
<evidence type="ECO:0000313" key="2">
    <source>
        <dbReference type="EMBL" id="ETJ36180.1"/>
    </source>
</evidence>
<dbReference type="GO" id="GO:0008861">
    <property type="term" value="F:formate C-acetyltransferase activity"/>
    <property type="evidence" value="ECO:0007669"/>
    <property type="project" value="TreeGrafter"/>
</dbReference>
<accession>W1Y3D9</accession>
<protein>
    <submittedName>
        <fullName evidence="2">Formate acetyltransferase</fullName>
    </submittedName>
</protein>
<evidence type="ECO:0000259" key="1">
    <source>
        <dbReference type="PROSITE" id="PS51554"/>
    </source>
</evidence>
<comment type="caution">
    <text evidence="2">The sequence shown here is derived from an EMBL/GenBank/DDBJ whole genome shotgun (WGS) entry which is preliminary data.</text>
</comment>
<dbReference type="EMBL" id="AZMM01009545">
    <property type="protein sequence ID" value="ETJ36180.1"/>
    <property type="molecule type" value="Genomic_DNA"/>
</dbReference>